<dbReference type="STRING" id="53254.SAMN05660750_01234"/>
<protein>
    <submittedName>
        <fullName evidence="2">Amidase</fullName>
        <ecNumber evidence="2">3.5.1.4</ecNumber>
    </submittedName>
    <submittedName>
        <fullName evidence="3">Aspartyl-tRNA(Asn)/glutamyl-tRNA(Gln) amidotransferase subunit A</fullName>
    </submittedName>
</protein>
<dbReference type="EMBL" id="LMAR01000076">
    <property type="protein sequence ID" value="KQK28326.1"/>
    <property type="molecule type" value="Genomic_DNA"/>
</dbReference>
<reference evidence="2 4" key="1">
    <citation type="submission" date="2015-10" db="EMBL/GenBank/DDBJ databases">
        <title>Draft genome of Bosea thiooxidans.</title>
        <authorList>
            <person name="Wang X."/>
        </authorList>
    </citation>
    <scope>NUCLEOTIDE SEQUENCE [LARGE SCALE GENOMIC DNA]</scope>
    <source>
        <strain evidence="2 4">CGMCC 9174</strain>
    </source>
</reference>
<organism evidence="2 4">
    <name type="scientific">Bosea thiooxidans</name>
    <dbReference type="NCBI Taxonomy" id="53254"/>
    <lineage>
        <taxon>Bacteria</taxon>
        <taxon>Pseudomonadati</taxon>
        <taxon>Pseudomonadota</taxon>
        <taxon>Alphaproteobacteria</taxon>
        <taxon>Hyphomicrobiales</taxon>
        <taxon>Boseaceae</taxon>
        <taxon>Bosea</taxon>
    </lineage>
</organism>
<dbReference type="InterPro" id="IPR023631">
    <property type="entry name" value="Amidase_dom"/>
</dbReference>
<keyword evidence="4" id="KW-1185">Reference proteome</keyword>
<dbReference type="Proteomes" id="UP000190130">
    <property type="component" value="Unassembled WGS sequence"/>
</dbReference>
<dbReference type="PANTHER" id="PTHR11895:SF176">
    <property type="entry name" value="AMIDASE AMID-RELATED"/>
    <property type="match status" value="1"/>
</dbReference>
<dbReference type="SUPFAM" id="SSF75304">
    <property type="entry name" value="Amidase signature (AS) enzymes"/>
    <property type="match status" value="1"/>
</dbReference>
<dbReference type="Gene3D" id="3.90.1300.10">
    <property type="entry name" value="Amidase signature (AS) domain"/>
    <property type="match status" value="1"/>
</dbReference>
<dbReference type="AlphaFoldDB" id="A0A0Q3PEZ7"/>
<dbReference type="Pfam" id="PF01425">
    <property type="entry name" value="Amidase"/>
    <property type="match status" value="1"/>
</dbReference>
<evidence type="ECO:0000313" key="4">
    <source>
        <dbReference type="Proteomes" id="UP000051562"/>
    </source>
</evidence>
<dbReference type="EMBL" id="FUYX01000003">
    <property type="protein sequence ID" value="SKB56087.1"/>
    <property type="molecule type" value="Genomic_DNA"/>
</dbReference>
<accession>A0A0Q3PEZ7</accession>
<evidence type="ECO:0000313" key="3">
    <source>
        <dbReference type="EMBL" id="SKB56087.1"/>
    </source>
</evidence>
<evidence type="ECO:0000313" key="5">
    <source>
        <dbReference type="Proteomes" id="UP000190130"/>
    </source>
</evidence>
<dbReference type="Proteomes" id="UP000051562">
    <property type="component" value="Unassembled WGS sequence"/>
</dbReference>
<sequence length="450" mass="46389">MARTLSALAEDLASGRTSSLALTREALARIDAPEGEGRLAFVKVHRESALAAAEAMDRLRAAGLAPSPLAGIPISVKDLFDLAGEPTTAGSTVLADAPPALRDAPAIARLRAAGFVVIGRTNMTEFAFSGLGLNPHYGTPASPYDRAARRIPGGSSSGAAVSVADGMAFAGIGSDTGGSCRIPAAFCGIVGYKPTAASVPREGVFPLSQSLDSIGPLANSVSCCRALHEIMSGAALSKEVPTSLAGLRIAVPQTVALDGLDVHVAASFDRALERLAKAGAKVIDTPLERFAEVARINAKGGFAAAEAYAHHRALVEAKGEGYDPRVRTRILRGRNQDCADYIELLQARAAFVAAMQEEVAAFDVLAMPTVPTIAPTIAELAEDDEAFTRTNLLMLRNPTLINMMDGCSISLPMHRPGEAPAALMLSRSGGGDAALFAIAAAAEAALAGKD</sequence>
<dbReference type="GO" id="GO:0016740">
    <property type="term" value="F:transferase activity"/>
    <property type="evidence" value="ECO:0007669"/>
    <property type="project" value="UniProtKB-KW"/>
</dbReference>
<dbReference type="GO" id="GO:0004040">
    <property type="term" value="F:amidase activity"/>
    <property type="evidence" value="ECO:0007669"/>
    <property type="project" value="UniProtKB-EC"/>
</dbReference>
<dbReference type="InterPro" id="IPR000120">
    <property type="entry name" value="Amidase"/>
</dbReference>
<dbReference type="PANTHER" id="PTHR11895">
    <property type="entry name" value="TRANSAMIDASE"/>
    <property type="match status" value="1"/>
</dbReference>
<gene>
    <name evidence="2" type="ORF">ARD30_22360</name>
    <name evidence="3" type="ORF">SAMN05660750_01234</name>
</gene>
<keyword evidence="2" id="KW-0378">Hydrolase</keyword>
<dbReference type="NCBIfam" id="NF005460">
    <property type="entry name" value="PRK07056.1"/>
    <property type="match status" value="1"/>
</dbReference>
<name>A0A0Q3PEZ7_9HYPH</name>
<keyword evidence="3" id="KW-0808">Transferase</keyword>
<evidence type="ECO:0000259" key="1">
    <source>
        <dbReference type="Pfam" id="PF01425"/>
    </source>
</evidence>
<dbReference type="RefSeq" id="WP_055730337.1">
    <property type="nucleotide sequence ID" value="NZ_FUYX01000003.1"/>
</dbReference>
<dbReference type="OrthoDB" id="9811471at2"/>
<evidence type="ECO:0000313" key="2">
    <source>
        <dbReference type="EMBL" id="KQK28326.1"/>
    </source>
</evidence>
<feature type="domain" description="Amidase" evidence="1">
    <location>
        <begin position="22"/>
        <end position="425"/>
    </location>
</feature>
<proteinExistence type="predicted"/>
<dbReference type="InterPro" id="IPR036928">
    <property type="entry name" value="AS_sf"/>
</dbReference>
<dbReference type="EC" id="3.5.1.4" evidence="2"/>
<reference evidence="3 5" key="2">
    <citation type="submission" date="2017-02" db="EMBL/GenBank/DDBJ databases">
        <authorList>
            <person name="Peterson S.W."/>
        </authorList>
    </citation>
    <scope>NUCLEOTIDE SEQUENCE [LARGE SCALE GENOMIC DNA]</scope>
    <source>
        <strain evidence="3 5">DSM 9653</strain>
    </source>
</reference>